<protein>
    <submittedName>
        <fullName evidence="2">HD-like signal output (HDOD) domain, no enzymatic activity</fullName>
    </submittedName>
</protein>
<dbReference type="InterPro" id="IPR052340">
    <property type="entry name" value="RNase_Y/CdgJ"/>
</dbReference>
<dbReference type="AlphaFoldDB" id="A0A1H3HL53"/>
<dbReference type="EMBL" id="FNOW01000034">
    <property type="protein sequence ID" value="SDY16256.1"/>
    <property type="molecule type" value="Genomic_DNA"/>
</dbReference>
<dbReference type="STRING" id="61595.SAMN05421644_13422"/>
<dbReference type="Gene3D" id="1.10.3210.10">
    <property type="entry name" value="Hypothetical protein af1432"/>
    <property type="match status" value="1"/>
</dbReference>
<dbReference type="RefSeq" id="WP_091334459.1">
    <property type="nucleotide sequence ID" value="NZ_FNOW01000034.1"/>
</dbReference>
<keyword evidence="3" id="KW-1185">Reference proteome</keyword>
<dbReference type="SUPFAM" id="SSF109604">
    <property type="entry name" value="HD-domain/PDEase-like"/>
    <property type="match status" value="1"/>
</dbReference>
<proteinExistence type="predicted"/>
<dbReference type="OrthoDB" id="8770724at2"/>
<organism evidence="2 3">
    <name type="scientific">Allochromatium warmingii</name>
    <name type="common">Chromatium warmingii</name>
    <dbReference type="NCBI Taxonomy" id="61595"/>
    <lineage>
        <taxon>Bacteria</taxon>
        <taxon>Pseudomonadati</taxon>
        <taxon>Pseudomonadota</taxon>
        <taxon>Gammaproteobacteria</taxon>
        <taxon>Chromatiales</taxon>
        <taxon>Chromatiaceae</taxon>
        <taxon>Allochromatium</taxon>
    </lineage>
</organism>
<evidence type="ECO:0000259" key="1">
    <source>
        <dbReference type="PROSITE" id="PS51833"/>
    </source>
</evidence>
<sequence length="358" mass="40659">MRFFKILFERLWPRAQHAVSHSALATNEDADLACLEVPTPIPAEAVQIRREENGFPAPPSLSVDRWFYPWLLSCPDFIDKPLTDPERKILTAFDLLVVRPHTNAEIVPRLPLLIPQLMHSLKDDTATIHDLADQIAKDPALVGEIIRLANSPMYRRPCKIASLQQAIMLLGQDGLHQLIARVAFYPIFNLKSSNSANIAARRIWMQSERCALVCNCLANDYRQDVFYAYLTGLVAQIGLMVGFRFMEQILDTLQGPIPNSTGFYKTFIERSRLLSYRIISEWDFPEPVMTAIHEQAYPTKYDTRSGLGAMLVVADQYSKLNLLLQKQPPPEGTFDPLVFMPDPCYRRLPSDEELEAAS</sequence>
<dbReference type="Pfam" id="PF08668">
    <property type="entry name" value="HDOD"/>
    <property type="match status" value="1"/>
</dbReference>
<accession>A0A1H3HL53</accession>
<dbReference type="PANTHER" id="PTHR33525:SF6">
    <property type="entry name" value="HDOD DOMAIN-CONTAINING PROTEIN"/>
    <property type="match status" value="1"/>
</dbReference>
<dbReference type="PROSITE" id="PS51833">
    <property type="entry name" value="HDOD"/>
    <property type="match status" value="1"/>
</dbReference>
<name>A0A1H3HL53_ALLWA</name>
<gene>
    <name evidence="2" type="ORF">SAMN05421644_13422</name>
</gene>
<dbReference type="PANTHER" id="PTHR33525">
    <property type="match status" value="1"/>
</dbReference>
<evidence type="ECO:0000313" key="2">
    <source>
        <dbReference type="EMBL" id="SDY16256.1"/>
    </source>
</evidence>
<feature type="domain" description="HDOD" evidence="1">
    <location>
        <begin position="107"/>
        <end position="298"/>
    </location>
</feature>
<evidence type="ECO:0000313" key="3">
    <source>
        <dbReference type="Proteomes" id="UP000198672"/>
    </source>
</evidence>
<reference evidence="3" key="1">
    <citation type="submission" date="2016-10" db="EMBL/GenBank/DDBJ databases">
        <authorList>
            <person name="Varghese N."/>
            <person name="Submissions S."/>
        </authorList>
    </citation>
    <scope>NUCLEOTIDE SEQUENCE [LARGE SCALE GENOMIC DNA]</scope>
    <source>
        <strain evidence="3">DSM 173</strain>
    </source>
</reference>
<dbReference type="Proteomes" id="UP000198672">
    <property type="component" value="Unassembled WGS sequence"/>
</dbReference>
<dbReference type="InterPro" id="IPR013976">
    <property type="entry name" value="HDOD"/>
</dbReference>